<dbReference type="FunCoup" id="A7AV03">
    <property type="interactions" value="4"/>
</dbReference>
<sequence>MTQIKKSGAFALIGCVAVTVLASTYAFHVSQNNKTAGQHDAMVSDESKPINHASFAELGVFLEPKMISNHDGNMVPSFLHTSPMSIGAAYDSVRLPKKDKLFQVTGSVGGLVQGNPVTVILGTMFGSRFDILYESKISVESPIFNFMVVKGRYYIKIEASGYYLPGASRLQRPCKRDPCPFTTTQHQLQVEPIMNNDGVYRYQWVLQESAQYGIESLTMIDPKEASAINADTPGIEGLLDYSDAAAKLKMYFGIELHGAWGSEYASRVYTILDKWDWYKDLHKREPKQQKWVLTDEPLYPQDVSITRFTPHNENPPDGNMDAMKYTQMVTFSRQAFTYAVKRALEKGKGNGIYFSRRLHKSIIRALCLHEPKIMRELFTHMHDVILVEPTQRELFFYHGMPVSPYPESHYQSWFKHPEELVEMATSWREFPAGLQKISGLKFLFRRVDGMVNPESPTAPAIAYPRGPGSPSYIEFMESGFYKYPDVPLMVLHEIAHFVHQNVVTPEMFQKWRDVGGWFRDTRDPDGWITRQQTEFVSDYGHKKNPEEDFATCLTDYVLRPNLLRSRAPRKYDFMRNNVMNGAYYVTKATHEFLVLNLGNPDFMYPGRITNVDITVTGKVDQDKQVKFIITLANNGPQSCAVSGKFRLVSSVGTFHDVELGGRGCTHTLEGSVLINKTQKRGVWTTDQIVLVDEHQLHRYVGSADFGMRVWIDNVAEDFIEPKAITTSIGLHLLNTKDGGGIARATWIVADAGVLREKSCGFASVYSITSQQYSLGSYAYGLNTTAGPNPDWRKGIWNGCRQVPSRMCDSRWVQSHEIDGSLNFNKFAFDDELHFEGLSANETNANVCNCFQVAVNIPLSKAARSGKYFLSNVSSFDSAGNSQMLQWPREKGPFIEYNSGRAIEDNSKPELRNVRVDSAPVDVQHPNGETVVNIDFDVRDPQSGIAGIIALLRDPFGAEYQFQPDFNKNENNWQRVSYRYMLPRGSVPGVWHLAYIVIYDNAGNNLTADLNEQVLVQAAR</sequence>
<dbReference type="GeneID" id="5477416"/>
<dbReference type="GO" id="GO:0008237">
    <property type="term" value="F:metallopeptidase activity"/>
    <property type="evidence" value="ECO:0007669"/>
    <property type="project" value="InterPro"/>
</dbReference>
<organism evidence="1 2">
    <name type="scientific">Babesia bovis</name>
    <dbReference type="NCBI Taxonomy" id="5865"/>
    <lineage>
        <taxon>Eukaryota</taxon>
        <taxon>Sar</taxon>
        <taxon>Alveolata</taxon>
        <taxon>Apicomplexa</taxon>
        <taxon>Aconoidasida</taxon>
        <taxon>Piroplasmida</taxon>
        <taxon>Babesiidae</taxon>
        <taxon>Babesia</taxon>
    </lineage>
</organism>
<reference evidence="2" key="3">
    <citation type="journal article" date="2021" name="Int. J. Parasitol.">
        <title>Comparative analysis of gene expression between Babesia bovis blood stages and kinetes allowed by improved genome annotation.</title>
        <authorList>
            <person name="Ueti M.W."/>
            <person name="Johnson W.C."/>
            <person name="Kappmeyer L.S."/>
            <person name="Herndon D.R."/>
            <person name="Mousel M.R."/>
            <person name="Reif K.E."/>
            <person name="Taus N.S."/>
            <person name="Ifeonu O.O."/>
            <person name="Silva J.C."/>
            <person name="Suarez C.E."/>
            <person name="Brayton K.A."/>
        </authorList>
    </citation>
    <scope>NUCLEOTIDE SEQUENCE [LARGE SCALE GENOMIC DNA]</scope>
</reference>
<name>A7AV03_BABBO</name>
<keyword evidence="2" id="KW-1185">Reference proteome</keyword>
<dbReference type="VEuPathDB" id="PiroplasmaDB:BBOV_IV000290"/>
<dbReference type="AlphaFoldDB" id="A7AV03"/>
<reference evidence="2" key="2">
    <citation type="journal article" date="2020" name="Data Brief">
        <title>Transcriptome dataset of Babesia bovis life stages within vertebrate and invertebrate hosts.</title>
        <authorList>
            <person name="Ueti M.W."/>
            <person name="Johnson W.C."/>
            <person name="Kappmeyer L.S."/>
            <person name="Herndon D.R."/>
            <person name="Mousel M.R."/>
            <person name="Reif K.E."/>
            <person name="Taus N.S."/>
            <person name="Ifeonu O.O."/>
            <person name="Silva J.C."/>
            <person name="Suarez C.E."/>
            <person name="Brayton K.A."/>
        </authorList>
    </citation>
    <scope>NUCLEOTIDE SEQUENCE [LARGE SCALE GENOMIC DNA]</scope>
</reference>
<dbReference type="EMBL" id="AAXT01000004">
    <property type="protein sequence ID" value="EDO05629.1"/>
    <property type="molecule type" value="Genomic_DNA"/>
</dbReference>
<comment type="caution">
    <text evidence="1">The sequence shown here is derived from an EMBL/GenBank/DDBJ whole genome shotgun (WGS) entry which is preliminary data.</text>
</comment>
<gene>
    <name evidence="1" type="ORF">BBOV_IV000290</name>
</gene>
<protein>
    <submittedName>
        <fullName evidence="1">Conserved membrane protein</fullName>
    </submittedName>
</protein>
<dbReference type="SUPFAM" id="SSF55486">
    <property type="entry name" value="Metalloproteases ('zincins'), catalytic domain"/>
    <property type="match status" value="1"/>
</dbReference>
<proteinExistence type="predicted"/>
<dbReference type="OMA" id="AYAHDKT"/>
<evidence type="ECO:0000313" key="2">
    <source>
        <dbReference type="Proteomes" id="UP000002173"/>
    </source>
</evidence>
<reference evidence="1 2" key="1">
    <citation type="journal article" date="2007" name="PLoS Pathog.">
        <title>Genome sequence of Babesia bovis and comparative analysis of apicomplexan hemoprotozoa.</title>
        <authorList>
            <person name="Brayton K.A."/>
            <person name="Lau A.O.T."/>
            <person name="Herndon D.R."/>
            <person name="Hannick L."/>
            <person name="Kappmeyer L.S."/>
            <person name="Berens S.J."/>
            <person name="Bidwell S.L."/>
            <person name="Brown W.C."/>
            <person name="Crabtree J."/>
            <person name="Fadrosh D."/>
            <person name="Feldblum T."/>
            <person name="Forberger H.A."/>
            <person name="Haas B.J."/>
            <person name="Howell J.M."/>
            <person name="Khouri H."/>
            <person name="Koo H."/>
            <person name="Mann D.J."/>
            <person name="Norimine J."/>
            <person name="Paulsen I.T."/>
            <person name="Radune D."/>
            <person name="Ren Q."/>
            <person name="Smith R.K. Jr."/>
            <person name="Suarez C.E."/>
            <person name="White O."/>
            <person name="Wortman J.R."/>
            <person name="Knowles D.P. Jr."/>
            <person name="McElwain T.F."/>
            <person name="Nene V.M."/>
        </authorList>
    </citation>
    <scope>NUCLEOTIDE SEQUENCE [LARGE SCALE GENOMIC DNA]</scope>
    <source>
        <strain evidence="1">T2Bo</strain>
    </source>
</reference>
<dbReference type="KEGG" id="bbo:BBOV_IV000290"/>
<accession>A7AV03</accession>
<dbReference type="Proteomes" id="UP000002173">
    <property type="component" value="Unassembled WGS sequence"/>
</dbReference>
<dbReference type="InterPro" id="IPR024079">
    <property type="entry name" value="MetalloPept_cat_dom_sf"/>
</dbReference>
<dbReference type="InParanoid" id="A7AV03"/>
<dbReference type="RefSeq" id="XP_001609197.1">
    <property type="nucleotide sequence ID" value="XM_001609147.1"/>
</dbReference>
<evidence type="ECO:0000313" key="1">
    <source>
        <dbReference type="EMBL" id="EDO05629.1"/>
    </source>
</evidence>
<dbReference type="STRING" id="5865.A7AV03"/>
<dbReference type="Gene3D" id="3.40.390.10">
    <property type="entry name" value="Collagenase (Catalytic Domain)"/>
    <property type="match status" value="1"/>
</dbReference>
<dbReference type="eggNOG" id="ENOG502SR8A">
    <property type="taxonomic scope" value="Eukaryota"/>
</dbReference>